<evidence type="ECO:0000256" key="2">
    <source>
        <dbReference type="SAM" id="Phobius"/>
    </source>
</evidence>
<dbReference type="Proteomes" id="UP001500218">
    <property type="component" value="Unassembled WGS sequence"/>
</dbReference>
<keyword evidence="2" id="KW-0472">Membrane</keyword>
<feature type="region of interest" description="Disordered" evidence="1">
    <location>
        <begin position="49"/>
        <end position="69"/>
    </location>
</feature>
<dbReference type="EMBL" id="BAAALT010000174">
    <property type="protein sequence ID" value="GAA1820536.1"/>
    <property type="molecule type" value="Genomic_DNA"/>
</dbReference>
<feature type="domain" description="DUF4350" evidence="3">
    <location>
        <begin position="63"/>
        <end position="246"/>
    </location>
</feature>
<keyword evidence="2" id="KW-1133">Transmembrane helix</keyword>
<reference evidence="4 5" key="1">
    <citation type="journal article" date="2019" name="Int. J. Syst. Evol. Microbiol.">
        <title>The Global Catalogue of Microorganisms (GCM) 10K type strain sequencing project: providing services to taxonomists for standard genome sequencing and annotation.</title>
        <authorList>
            <consortium name="The Broad Institute Genomics Platform"/>
            <consortium name="The Broad Institute Genome Sequencing Center for Infectious Disease"/>
            <person name="Wu L."/>
            <person name="Ma J."/>
        </authorList>
    </citation>
    <scope>NUCLEOTIDE SEQUENCE [LARGE SCALE GENOMIC DNA]</scope>
    <source>
        <strain evidence="4 5">JCM 13250</strain>
    </source>
</reference>
<comment type="caution">
    <text evidence="4">The sequence shown here is derived from an EMBL/GenBank/DDBJ whole genome shotgun (WGS) entry which is preliminary data.</text>
</comment>
<name>A0ABN2MD27_9ACTN</name>
<feature type="transmembrane region" description="Helical" evidence="2">
    <location>
        <begin position="27"/>
        <end position="45"/>
    </location>
</feature>
<gene>
    <name evidence="4" type="ORF">GCM10009682_46010</name>
</gene>
<keyword evidence="2" id="KW-0812">Transmembrane</keyword>
<feature type="region of interest" description="Disordered" evidence="1">
    <location>
        <begin position="416"/>
        <end position="440"/>
    </location>
</feature>
<evidence type="ECO:0000259" key="3">
    <source>
        <dbReference type="Pfam" id="PF14258"/>
    </source>
</evidence>
<accession>A0ABN2MD27</accession>
<organism evidence="4 5">
    <name type="scientific">Luedemannella flava</name>
    <dbReference type="NCBI Taxonomy" id="349316"/>
    <lineage>
        <taxon>Bacteria</taxon>
        <taxon>Bacillati</taxon>
        <taxon>Actinomycetota</taxon>
        <taxon>Actinomycetes</taxon>
        <taxon>Micromonosporales</taxon>
        <taxon>Micromonosporaceae</taxon>
        <taxon>Luedemannella</taxon>
    </lineage>
</organism>
<dbReference type="RefSeq" id="WP_344136078.1">
    <property type="nucleotide sequence ID" value="NZ_BAAALT010000174.1"/>
</dbReference>
<protein>
    <submittedName>
        <fullName evidence="4">DUF4350 domain-containing protein</fullName>
    </submittedName>
</protein>
<evidence type="ECO:0000313" key="4">
    <source>
        <dbReference type="EMBL" id="GAA1820536.1"/>
    </source>
</evidence>
<proteinExistence type="predicted"/>
<evidence type="ECO:0000256" key="1">
    <source>
        <dbReference type="SAM" id="MobiDB-lite"/>
    </source>
</evidence>
<dbReference type="InterPro" id="IPR025646">
    <property type="entry name" value="DUF4350"/>
</dbReference>
<dbReference type="Pfam" id="PF14258">
    <property type="entry name" value="DUF4350"/>
    <property type="match status" value="1"/>
</dbReference>
<keyword evidence="5" id="KW-1185">Reference proteome</keyword>
<evidence type="ECO:0000313" key="5">
    <source>
        <dbReference type="Proteomes" id="UP001500218"/>
    </source>
</evidence>
<sequence length="468" mass="49869">MSAPTVVTDPVAGPPARPVRRRRWPRALAPFLVLGLLFLVTGIAHEVESPDLTDPGTLSPTGTGPDGSSRLAELLTDQGITVKRVTSSAQAIEELSGAEATILVPTPDLLDPEFSMDALAQPGRHHFVILRPGFVGALMWGAWRSGTRWATAPEDVDAPPVTSKLFPDAPPPCDTALVSGVTRASLGQDRAIPLPDTGFRQFSCFGGGLVGQIEGSRDVTVAGSVDPFRNDRIDEYDNERLARQLLSRERLVIWIDVHKKEPGPKPELKLPHYRQPSRKPVGENPLWESLPPWLWAALALTAVAGTAFAASRAGRLGPPATEPLPVVVPATETILGRGRLYARVRAREATLATLRAAAITRIAAALRHGQAGGVETPAPLARGSERAEELVAAVAARTRWPVDRVREVLYGAPYEASPGTHGYGAAPDRPDAAPDESGLTDDELATAVANLDHLQRAVLREGPPGGRP</sequence>